<accession>A0ABY4MTJ6</accession>
<gene>
    <name evidence="4" type="ORF">M3M28_06530</name>
</gene>
<protein>
    <submittedName>
        <fullName evidence="4">Glucose-6-phosphate isomerase</fullName>
    </submittedName>
</protein>
<dbReference type="InterPro" id="IPR046348">
    <property type="entry name" value="SIS_dom_sf"/>
</dbReference>
<dbReference type="PROSITE" id="PS51463">
    <property type="entry name" value="P_GLUCOSE_ISOMERASE_3"/>
    <property type="match status" value="1"/>
</dbReference>
<organism evidence="4">
    <name type="scientific">Gulosibacter sediminis</name>
    <dbReference type="NCBI Taxonomy" id="1729695"/>
    <lineage>
        <taxon>Bacteria</taxon>
        <taxon>Bacillati</taxon>
        <taxon>Actinomycetota</taxon>
        <taxon>Actinomycetes</taxon>
        <taxon>Micrococcales</taxon>
        <taxon>Microbacteriaceae</taxon>
        <taxon>Gulosibacter</taxon>
    </lineage>
</organism>
<dbReference type="SUPFAM" id="SSF53697">
    <property type="entry name" value="SIS domain"/>
    <property type="match status" value="1"/>
</dbReference>
<proteinExistence type="predicted"/>
<evidence type="ECO:0000256" key="1">
    <source>
        <dbReference type="ARBA" id="ARBA00022432"/>
    </source>
</evidence>
<reference evidence="4" key="1">
    <citation type="submission" date="2022-05" db="EMBL/GenBank/DDBJ databases">
        <title>Complete genome sequence of toluene-degrading Gulosibacter sediminis strain ACHW.36C.</title>
        <authorList>
            <person name="Wai A.C."/>
            <person name="Lai G.K."/>
            <person name="Griffin S.D."/>
            <person name="Leung F.C."/>
        </authorList>
    </citation>
    <scope>NUCLEOTIDE SEQUENCE [LARGE SCALE GENOMIC DNA]</scope>
    <source>
        <strain evidence="4">ACHW.36C</strain>
    </source>
</reference>
<evidence type="ECO:0000313" key="4">
    <source>
        <dbReference type="EMBL" id="UQN13746.1"/>
    </source>
</evidence>
<dbReference type="PANTHER" id="PTHR11469:SF1">
    <property type="entry name" value="GLUCOSE-6-PHOSPHATE ISOMERASE"/>
    <property type="match status" value="1"/>
</dbReference>
<dbReference type="EMBL" id="CP097160">
    <property type="protein sequence ID" value="UQN13746.1"/>
    <property type="molecule type" value="Genomic_DNA"/>
</dbReference>
<keyword evidence="1" id="KW-0312">Gluconeogenesis</keyword>
<dbReference type="GO" id="GO:0016853">
    <property type="term" value="F:isomerase activity"/>
    <property type="evidence" value="ECO:0007669"/>
    <property type="project" value="UniProtKB-KW"/>
</dbReference>
<keyword evidence="2" id="KW-0324">Glycolysis</keyword>
<dbReference type="InterPro" id="IPR001672">
    <property type="entry name" value="G6P_Isomerase"/>
</dbReference>
<name>A0ABY4MTJ6_9MICO</name>
<dbReference type="PRINTS" id="PR00662">
    <property type="entry name" value="G6PISOMERASE"/>
</dbReference>
<evidence type="ECO:0000256" key="2">
    <source>
        <dbReference type="ARBA" id="ARBA00023152"/>
    </source>
</evidence>
<keyword evidence="3 4" id="KW-0413">Isomerase</keyword>
<sequence length="533" mass="55612">MSIKVSTSGAATEAVQRHLEALVDSKFASRLFAKDHTLWGAAAEDESSKRLGWVEAAEVSAPLVPEIVQLREELNSKGVDRIVLCGMGGSSLAPEVMTRTAGIPLVVLDSTDPEQLAASVDTDLERTAVVVSSKSGSTLETDSQRRAFVTAFTSAGIDPTERIFIVTDPGSPLEAASKEAGYRVFLADPSVGGRFSAMTAFGLVPAGLAGLDLDAFLAPVTTVKDDLETDSPQNPGLVLGAALAGAEPVKTYIGVVEQGTDIVGFGDWAEQLIAESTGKEGKGLLPVVLHQGAPEVGLPIPDLQVVRLVADAASEPALGDEINVSGSLAEQMLLWEVAVAVAGQLLGINPFDQPDVESAKAAARALLDATPAPVDPAFSEGVIEVRGSADLTDGQTTVLGSIEALLAQLPECGYVAIQAYADRLGLADLAQIRDAVAHRARRPVTFGWGPRFLHSTGQFHKGGPRVGVFLQITTDSATQFAIPDRPFSFGELIHAQAAGDASVLEDHGMPVLRLNLTDARGGVQQLLGLLGDI</sequence>
<dbReference type="PANTHER" id="PTHR11469">
    <property type="entry name" value="GLUCOSE-6-PHOSPHATE ISOMERASE"/>
    <property type="match status" value="1"/>
</dbReference>
<evidence type="ECO:0000256" key="3">
    <source>
        <dbReference type="ARBA" id="ARBA00023235"/>
    </source>
</evidence>
<dbReference type="Gene3D" id="3.40.50.10490">
    <property type="entry name" value="Glucose-6-phosphate isomerase like protein, domain 1"/>
    <property type="match status" value="3"/>
</dbReference>